<proteinExistence type="predicted"/>
<comment type="subcellular location">
    <subcellularLocation>
        <location evidence="1">Secreted</location>
    </subcellularLocation>
</comment>
<dbReference type="NCBIfam" id="TIGR01901">
    <property type="entry name" value="adhes_NPXG"/>
    <property type="match status" value="1"/>
</dbReference>
<evidence type="ECO:0000313" key="7">
    <source>
        <dbReference type="Proteomes" id="UP000295727"/>
    </source>
</evidence>
<dbReference type="InterPro" id="IPR041248">
    <property type="entry name" value="YDG"/>
</dbReference>
<dbReference type="InterPro" id="IPR011050">
    <property type="entry name" value="Pectin_lyase_fold/virulence"/>
</dbReference>
<dbReference type="EMBL" id="CP038150">
    <property type="protein sequence ID" value="QBR01518.1"/>
    <property type="molecule type" value="Genomic_DNA"/>
</dbReference>
<accession>A0A4P7D122</accession>
<dbReference type="Gene3D" id="2.160.20.10">
    <property type="entry name" value="Single-stranded right-handed beta-helix, Pectin lyase-like"/>
    <property type="match status" value="1"/>
</dbReference>
<feature type="domain" description="Filamentous haemagglutinin FhaB/tRNA nuclease CdiA-like TPS" evidence="5">
    <location>
        <begin position="60"/>
        <end position="172"/>
    </location>
</feature>
<keyword evidence="7" id="KW-1185">Reference proteome</keyword>
<sequence>MNHIYRLCWNRSLRQWVVASELATRRSGSGACRVAKGVRRAVALVFAAGMPWLLIGPAYGAGGPSGGQIVSGIGSISQAGAVTTIQQGSQTLQLNWQSFNVGAGQTVNFVQPGASALAVNRIFGSTPSAIMGHLNANGQVWLINPNGVLFGPSARVNVGGIVASTLDLDPNSLSSSTRRFSGNGQGSVINQGTITAADGGYVALLGNRVSNQGVISARLGTIALAGGSAATLTFDGSRLVHIQVDASTLDNLAENRQLLVADGGQVIMTAGAKDALLASAVNNTGKIRAQTVEDHQGTIVLLGGMEAGQVNVGGTLDASAPNGGNGGFIETSAAQFNLAPDTHITAAAPLGQAGTWLVDPTDLTIDANAASTISNTLNGGTSVTEQTTATGATGAGVQSPGAGDINVNAAISWTNAAATLTLDAYNAINVNAGVNGAGGVTMLARGANLTIGTGGSITGGTGVTLSTAGNFVNNAGSAAVSTGTSSPWLIYSSDPKKDTTGGLIPSYIQYNAPYGTTPAASGNGFLYSLAPTITLTGLTGSVTKVYDGTTTANLTNANLVTTGLYNNDIIASATGSYATSNAGTGITVNSPTTFAGVVVTTATGIPAYGYQATGRASAAIGTITPAPLTATIVNNPTTVYDGTTSATLTASNYSFTGFVQGQGATVNQASSVAYASPNAGTGIPINATFTSTNFVANSGTNLANYTLPTTATGTGTITPAPLSITGLIANNKVYDGTRAATLDTSGASIFGVISTDNGQVALSTSGASGLFATPNVGNGIAVAATGFTLTGAKASNYTISPPLYLAANITPKSLTITGITASDKVYDATTAATLNLSGATITGLVPSDASNVTLSTSGATGTFSQSNVGNNLAVSVNGVTLGGSAASNYSVTAIASGLTANITPAPLTITLIGSPTKVYDGTNHVVLGQSNYTITGFVGGQSATIGQVSGSYATSHAGTNIPINASLAPSDFVPVAGTAMSNYSFSPTISASSGIITPAPVTVTIINNPTKTYDGNDTASLGANNYQVAGAIPGESITLNPYPPTGTYASSNVGYWNVSATIPAGDYQAGPNTLLSDYALPTLATGMGTIVKRQIGPGELTASITDNPTKTYDGTTTATIPADGFTFSGFVSGQGATVNQTITGQYASKDAGSQPVTASLTQSELTPNAGTDLNNYSFPVAAYGMGTILPAPLTVFITGLPRKVYNGDTIAPVTGSNLTVAGFVSGEGGSVTPTSQFNYARSSAGTWLVSGSLVPGNYTANSGTLLSNYLLPLTASGPGIITPAPLYIINAYATNKVYDTTTADTLNVSSATLSGLVPSDTGNVTLNTSTTGTFAQSNVGNGIAVTASGFSISGSAAGNYTLQPITGLAANITPAPLTVTGAVANNKVYDATTTATINTSNATLSGVLGSDSVTLSSGGATGQFITANVGNNLVVTANGFTVSGPQAGNYSVSQPSGLFANITPAPITVTITGNPIKQYDGTTSVSLGASDFTLSGFVGNQGATITQTAASGYLSPNVGTNVGISATLEPSDYSATAGTNLSNYSLPTVATGTLGEITAKIINLQGTRVYDATTGADASLFLTSNGTIAGVNGETLGLTGSGVLSTKNVGRQQPFVAGAPGLNTLALVDGSGLASNYTLVGGVDWVTITPAQLTVLNTLAANKVYDGTTAAALSGATLYGVLGSDQVALGNTTLGQFNNKNVGNGKPVSTSMTISGTDSGNYTLIQPTGITANITPLGITVTATGIDKYYDGNTSAQVNLTNSPLIAGDNLTFSYSASFSQADVGQNLPVTVTGITATGANAANYSLNNTTANTTANILARIINLQGTRVYDATNGANSSVFAPGGTINTGVNSETLTLTGTGTLNDKNVGTQKPFASFGSLALGNGTGQASNYTLVGGSDWLTITPYTLTVTGTYADNKTYDGTTTATIHNSLLNGVFSGDQVALTNTVYGTFATKNVGNNIPVSTSFGLSGTDSGNYIVQQPSGITADISALHIAVATATGHDKVYDANTTATVDLSSAQVAPGDQVTFSDTSALFVTPNAGTGITINVSGISMSGADATNYVLDNTTATTSANITPYVLSLTGSRVYNATTSADASNFSGGTLAGVNNETVTLSGSGVLGDKNVGVQKPFALGTLALGDGSNGGLATNYTLAGGTDWLTVTPAALTVTGTTADNKVYDGNTNAALHNSALSGVFSGDQVTLTNTATGTFASPNVNNGIAVSTNFGLSGTDAANYTLAQPSGITANITPYVLNLQGTRVYDGTAGANATLFGANGVLTGANSETLTLSGTGTLSSPNVGTQLPFATNGLAGYTLTGNGSALASNYTLAGGTDWVSITPYVLNLTGSRVYNATTSADASNFGGGTLAGVNGETVTLSGSGVLNDKNVGTQKPFVLGTLALGNGSNGGLASNYTLAGGTDWLTVTPAPLSVTGTTADNKTYDGTSNATLHNSALSGVFSGDQVTLTNTANGTFASPNVNNGIAVSTNFGLSGTDESNYALAQPTGVTANITPYVLVLQGTRVYDGTTGANATLFGASGVLAGVNGETLTLSGSGTLASKNVNSAQPFATLGGLSGYTLAGNGSALASNYTLGTGAGDFVSITPKPLTITAVGQNKVYDATTNATLSSFSVNGLVSGDDASVNYNSANFATANVGQNILITVLLYATGADISNYTFGSKVAVTSADITPRPLTITASAQNKTYDSTTTATLNGLSVSGLVGGDTATFTAGSANFATANAGNNIQVNVAGITGTGSDLGNYTFATTATTTADIFKYLLSLQGTRVYDGTTGADAALFGNNGVLTGVSGETLTLSGTGTLSTKNVGTQNPFAANGLSGYTLTGNGSALANNYTLGLGSGDWVTITPKALTITATGNNKVYDGTTVATLGSFSVSGLVQGDNAQIGYDSANFTTANVGTSIPIVVGLTGSGTDLSNYSFGQSVVLTSADITPKLLTITATAQNKTYDATTTAALNGLTVSGLVGSDTATFTAGSANFATANAGRGIPVNVAGITGTGSDLGNYTYSNTATTSADILPYVLNLTGTRVYDGTNLADASLFGNNGQLTGVAGQTLTLSGNGTLTTRNVGREQPFIAGGGTNHTLTGNGGALASNYTLIGGVDWVTITPLAVTVTATGVNKVYDGTSAATVGLASNGILSGDNISFSEQSASFATPNAGNGIAVSVAGITASGAAASNYTFNTTASTFADITPVVLNLTGSRVYDATTGAAAGLFGANGVLQGVNGETLTLSGSGTLATKNVGNQNAFAAGGLGGYTLTGNGAALAGNYTLAGGVDWVTVTPAPLTVVGTETTNRAYDGTVLDALTDARLSGVLGNDTVTLGNADVGYFNNPAVGFNKPVTTAMTTGGADAGNYVLVQPSGLTADIIAPVSPVPSGTLANVQAPLAPDDPTTPYGTASDTAQGSYAGNQKQEEHPNERNVSHADFHPGLALTVLNGGVRLPAN</sequence>
<reference evidence="6 7" key="1">
    <citation type="submission" date="2019-03" db="EMBL/GenBank/DDBJ databases">
        <title>Paraburkholderia sp. 7MH5, isolated from subtropical forest soil.</title>
        <authorList>
            <person name="Gao Z.-H."/>
            <person name="Qiu L.-H."/>
        </authorList>
    </citation>
    <scope>NUCLEOTIDE SEQUENCE [LARGE SCALE GENOMIC DNA]</scope>
    <source>
        <strain evidence="6 7">7MH5</strain>
    </source>
</reference>
<evidence type="ECO:0000256" key="3">
    <source>
        <dbReference type="ARBA" id="ARBA00022729"/>
    </source>
</evidence>
<dbReference type="KEGG" id="ppai:E1956_30525"/>
<evidence type="ECO:0000259" key="5">
    <source>
        <dbReference type="SMART" id="SM00912"/>
    </source>
</evidence>
<dbReference type="RefSeq" id="WP_134756242.1">
    <property type="nucleotide sequence ID" value="NZ_CP038150.1"/>
</dbReference>
<name>A0A4P7D122_9BURK</name>
<gene>
    <name evidence="6" type="ORF">E1956_30525</name>
</gene>
<feature type="compositionally biased region" description="Basic and acidic residues" evidence="4">
    <location>
        <begin position="3423"/>
        <end position="3433"/>
    </location>
</feature>
<dbReference type="InterPro" id="IPR008638">
    <property type="entry name" value="FhaB/CdiA-like_TPS"/>
</dbReference>
<dbReference type="Pfam" id="PF13018">
    <property type="entry name" value="ESPR"/>
    <property type="match status" value="1"/>
</dbReference>
<dbReference type="GO" id="GO:0005576">
    <property type="term" value="C:extracellular region"/>
    <property type="evidence" value="ECO:0007669"/>
    <property type="project" value="UniProtKB-SubCell"/>
</dbReference>
<dbReference type="InterPro" id="IPR012334">
    <property type="entry name" value="Pectin_lyas_fold"/>
</dbReference>
<evidence type="ECO:0000256" key="1">
    <source>
        <dbReference type="ARBA" id="ARBA00004613"/>
    </source>
</evidence>
<evidence type="ECO:0000313" key="6">
    <source>
        <dbReference type="EMBL" id="QBR01518.1"/>
    </source>
</evidence>
<feature type="compositionally biased region" description="Polar residues" evidence="4">
    <location>
        <begin position="3406"/>
        <end position="3422"/>
    </location>
</feature>
<organism evidence="6 7">
    <name type="scientific">Paraburkholderia pallida</name>
    <dbReference type="NCBI Taxonomy" id="2547399"/>
    <lineage>
        <taxon>Bacteria</taxon>
        <taxon>Pseudomonadati</taxon>
        <taxon>Pseudomonadota</taxon>
        <taxon>Betaproteobacteria</taxon>
        <taxon>Burkholderiales</taxon>
        <taxon>Burkholderiaceae</taxon>
        <taxon>Paraburkholderia</taxon>
    </lineage>
</organism>
<dbReference type="SMART" id="SM00912">
    <property type="entry name" value="Haemagg_act"/>
    <property type="match status" value="1"/>
</dbReference>
<dbReference type="SUPFAM" id="SSF51126">
    <property type="entry name" value="Pectin lyase-like"/>
    <property type="match status" value="1"/>
</dbReference>
<dbReference type="PANTHER" id="PTHR12338">
    <property type="entry name" value="AUTOTRANSPORTER"/>
    <property type="match status" value="1"/>
</dbReference>
<dbReference type="PANTHER" id="PTHR12338:SF8">
    <property type="entry name" value="HEME_HEMOPEXIN-BINDING PROTEIN"/>
    <property type="match status" value="1"/>
</dbReference>
<feature type="region of interest" description="Disordered" evidence="4">
    <location>
        <begin position="3394"/>
        <end position="3433"/>
    </location>
</feature>
<evidence type="ECO:0000256" key="4">
    <source>
        <dbReference type="SAM" id="MobiDB-lite"/>
    </source>
</evidence>
<keyword evidence="3" id="KW-0732">Signal</keyword>
<keyword evidence="2" id="KW-0964">Secreted</keyword>
<dbReference type="InterPro" id="IPR024973">
    <property type="entry name" value="ESPR"/>
</dbReference>
<dbReference type="InterPro" id="IPR050909">
    <property type="entry name" value="Bact_Autotransporter_VF"/>
</dbReference>
<dbReference type="Proteomes" id="UP000295727">
    <property type="component" value="Chromosome 3"/>
</dbReference>
<dbReference type="OrthoDB" id="218680at2"/>
<protein>
    <submittedName>
        <fullName evidence="6">Filamentous hemagglutinin N-terminal domain-containing protein</fullName>
    </submittedName>
</protein>
<evidence type="ECO:0000256" key="2">
    <source>
        <dbReference type="ARBA" id="ARBA00022525"/>
    </source>
</evidence>
<dbReference type="Pfam" id="PF18657">
    <property type="entry name" value="YDG"/>
    <property type="match status" value="29"/>
</dbReference>